<dbReference type="AlphaFoldDB" id="A0A382Q0C3"/>
<evidence type="ECO:0000313" key="1">
    <source>
        <dbReference type="EMBL" id="SVC79019.1"/>
    </source>
</evidence>
<name>A0A382Q0C3_9ZZZZ</name>
<organism evidence="1">
    <name type="scientific">marine metagenome</name>
    <dbReference type="NCBI Taxonomy" id="408172"/>
    <lineage>
        <taxon>unclassified sequences</taxon>
        <taxon>metagenomes</taxon>
        <taxon>ecological metagenomes</taxon>
    </lineage>
</organism>
<protein>
    <submittedName>
        <fullName evidence="1">Uncharacterized protein</fullName>
    </submittedName>
</protein>
<dbReference type="EMBL" id="UINC01111076">
    <property type="protein sequence ID" value="SVC79019.1"/>
    <property type="molecule type" value="Genomic_DNA"/>
</dbReference>
<reference evidence="1" key="1">
    <citation type="submission" date="2018-05" db="EMBL/GenBank/DDBJ databases">
        <authorList>
            <person name="Lanie J.A."/>
            <person name="Ng W.-L."/>
            <person name="Kazmierczak K.M."/>
            <person name="Andrzejewski T.M."/>
            <person name="Davidsen T.M."/>
            <person name="Wayne K.J."/>
            <person name="Tettelin H."/>
            <person name="Glass J.I."/>
            <person name="Rusch D."/>
            <person name="Podicherti R."/>
            <person name="Tsui H.-C.T."/>
            <person name="Winkler M.E."/>
        </authorList>
    </citation>
    <scope>NUCLEOTIDE SEQUENCE</scope>
</reference>
<gene>
    <name evidence="1" type="ORF">METZ01_LOCUS331873</name>
</gene>
<accession>A0A382Q0C3</accession>
<feature type="non-terminal residue" evidence="1">
    <location>
        <position position="1"/>
    </location>
</feature>
<proteinExistence type="predicted"/>
<sequence length="153" mass="17774">QELKALINEKIGSYAMPEFITKKSDTKMVHLAIRPLCLAGFIWSLIARDYFDSIIYSPCPGFEFCGREVPSRTPTGKKPKFCSAACQKRIARHRRENRDPWRDKEERQRYEEQLRTAVLAARMAREEFKYGQPDETSLTPREAFSRALWGAGR</sequence>